<keyword evidence="3" id="KW-1185">Reference proteome</keyword>
<dbReference type="SUPFAM" id="SSF88697">
    <property type="entry name" value="PUA domain-like"/>
    <property type="match status" value="1"/>
</dbReference>
<feature type="domain" description="Lon N-terminal" evidence="1">
    <location>
        <begin position="2"/>
        <end position="177"/>
    </location>
</feature>
<evidence type="ECO:0000313" key="3">
    <source>
        <dbReference type="Proteomes" id="UP001171916"/>
    </source>
</evidence>
<protein>
    <submittedName>
        <fullName evidence="2">LON peptidase substrate-binding domain-containing protein</fullName>
    </submittedName>
</protein>
<dbReference type="InterPro" id="IPR003111">
    <property type="entry name" value="Lon_prtase_N"/>
</dbReference>
<dbReference type="RefSeq" id="WP_290002816.1">
    <property type="nucleotide sequence ID" value="NZ_JAUEPH010000009.1"/>
</dbReference>
<dbReference type="Proteomes" id="UP001171916">
    <property type="component" value="Unassembled WGS sequence"/>
</dbReference>
<reference evidence="2" key="1">
    <citation type="submission" date="2023-06" db="EMBL/GenBank/DDBJ databases">
        <title>Robiginitalea aurantiacus sp. nov. and Algoriphagus sediminis sp. nov., isolated from coastal sediment.</title>
        <authorList>
            <person name="Zhou Z.Y."/>
            <person name="An J."/>
            <person name="Jia Y.W."/>
            <person name="Du Z.J."/>
        </authorList>
    </citation>
    <scope>NUCLEOTIDE SEQUENCE</scope>
    <source>
        <strain evidence="2">C2-7</strain>
    </source>
</reference>
<proteinExistence type="predicted"/>
<dbReference type="Gene3D" id="2.30.130.40">
    <property type="entry name" value="LON domain-like"/>
    <property type="match status" value="1"/>
</dbReference>
<dbReference type="SMART" id="SM00464">
    <property type="entry name" value="LON"/>
    <property type="match status" value="1"/>
</dbReference>
<dbReference type="InterPro" id="IPR046336">
    <property type="entry name" value="Lon_prtase_N_sf"/>
</dbReference>
<gene>
    <name evidence="2" type="ORF">QVH07_16985</name>
</gene>
<accession>A0ABT7YH58</accession>
<dbReference type="PANTHER" id="PTHR46732:SF8">
    <property type="entry name" value="ATP-DEPENDENT PROTEASE LA (LON) DOMAIN PROTEIN"/>
    <property type="match status" value="1"/>
</dbReference>
<dbReference type="EMBL" id="JAUEPH010000009">
    <property type="protein sequence ID" value="MDN3205854.1"/>
    <property type="molecule type" value="Genomic_DNA"/>
</dbReference>
<dbReference type="PANTHER" id="PTHR46732">
    <property type="entry name" value="ATP-DEPENDENT PROTEASE LA (LON) DOMAIN PROTEIN"/>
    <property type="match status" value="1"/>
</dbReference>
<dbReference type="InterPro" id="IPR015947">
    <property type="entry name" value="PUA-like_sf"/>
</dbReference>
<comment type="caution">
    <text evidence="2">The sequence shown here is derived from an EMBL/GenBank/DDBJ whole genome shotgun (WGS) entry which is preliminary data.</text>
</comment>
<organism evidence="2 3">
    <name type="scientific">Algoriphagus sediminis</name>
    <dbReference type="NCBI Taxonomy" id="3057113"/>
    <lineage>
        <taxon>Bacteria</taxon>
        <taxon>Pseudomonadati</taxon>
        <taxon>Bacteroidota</taxon>
        <taxon>Cytophagia</taxon>
        <taxon>Cytophagales</taxon>
        <taxon>Cyclobacteriaceae</taxon>
        <taxon>Algoriphagus</taxon>
    </lineage>
</organism>
<evidence type="ECO:0000313" key="2">
    <source>
        <dbReference type="EMBL" id="MDN3205854.1"/>
    </source>
</evidence>
<dbReference type="Pfam" id="PF02190">
    <property type="entry name" value="LON_substr_bdg"/>
    <property type="match status" value="1"/>
</dbReference>
<name>A0ABT7YH58_9BACT</name>
<sequence>MYLPLFPLKLVAFPGESLNLHIFEPRYKELLADVETFGTSFGVCVFTDKLTGYGTEVTLENVYHRYEDGRLDIKTKGSRVFRLTSFDNPAPERNYAGGNVDFIDLDMTTHERKQKEYTFYLKEMLRLLNHEIDPDPMSINSFSYAHKIGLTLEEELELLLIPKELDRLDYLIKHFNRMIPAFKAAESAKKKIKMNGHFKHLDPLQF</sequence>
<evidence type="ECO:0000259" key="1">
    <source>
        <dbReference type="SMART" id="SM00464"/>
    </source>
</evidence>